<comment type="caution">
    <text evidence="2">The sequence shown here is derived from an EMBL/GenBank/DDBJ whole genome shotgun (WGS) entry which is preliminary data.</text>
</comment>
<evidence type="ECO:0000313" key="3">
    <source>
        <dbReference type="Proteomes" id="UP000266178"/>
    </source>
</evidence>
<keyword evidence="1" id="KW-0732">Signal</keyword>
<protein>
    <submittedName>
        <fullName evidence="2">Uncharacterized protein</fullName>
    </submittedName>
</protein>
<evidence type="ECO:0000256" key="1">
    <source>
        <dbReference type="SAM" id="SignalP"/>
    </source>
</evidence>
<gene>
    <name evidence="2" type="ORF">Mgrana_03049</name>
</gene>
<dbReference type="Proteomes" id="UP000266178">
    <property type="component" value="Unassembled WGS sequence"/>
</dbReference>
<name>A0A399F827_9DEIN</name>
<accession>A0A399F827</accession>
<feature type="chain" id="PRO_5030071849" evidence="1">
    <location>
        <begin position="19"/>
        <end position="121"/>
    </location>
</feature>
<proteinExistence type="predicted"/>
<dbReference type="EMBL" id="QWLB01000061">
    <property type="protein sequence ID" value="RIH91052.1"/>
    <property type="molecule type" value="Genomic_DNA"/>
</dbReference>
<evidence type="ECO:0000313" key="2">
    <source>
        <dbReference type="EMBL" id="RIH91052.1"/>
    </source>
</evidence>
<organism evidence="2 3">
    <name type="scientific">Meiothermus granaticius NBRC 107808</name>
    <dbReference type="NCBI Taxonomy" id="1227551"/>
    <lineage>
        <taxon>Bacteria</taxon>
        <taxon>Thermotogati</taxon>
        <taxon>Deinococcota</taxon>
        <taxon>Deinococci</taxon>
        <taxon>Thermales</taxon>
        <taxon>Thermaceae</taxon>
        <taxon>Meiothermus</taxon>
    </lineage>
</organism>
<dbReference type="AlphaFoldDB" id="A0A399F827"/>
<reference evidence="2 3" key="1">
    <citation type="submission" date="2018-08" db="EMBL/GenBank/DDBJ databases">
        <title>Meiothermus granaticius genome AF-68 sequencing project.</title>
        <authorList>
            <person name="Da Costa M.S."/>
            <person name="Albuquerque L."/>
            <person name="Raposo P."/>
            <person name="Froufe H.J.C."/>
            <person name="Barroso C.S."/>
            <person name="Egas C."/>
        </authorList>
    </citation>
    <scope>NUCLEOTIDE SEQUENCE [LARGE SCALE GENOMIC DNA]</scope>
    <source>
        <strain evidence="2 3">AF-68</strain>
    </source>
</reference>
<dbReference type="RefSeq" id="WP_240631403.1">
    <property type="nucleotide sequence ID" value="NZ_BJXM01000005.1"/>
</dbReference>
<sequence length="121" mass="13710">MKLILPLVLLVSSGLAQVQLQIQVPAAPVQVSAGIQVSLMPALVVVERQPEPQGIVVVYRSHQVYEVYRHHDRDLERRGWVRTKYRAKGGVYVAEYRRGKAKARLEVRGQHGRVRVKVHEG</sequence>
<keyword evidence="3" id="KW-1185">Reference proteome</keyword>
<feature type="signal peptide" evidence="1">
    <location>
        <begin position="1"/>
        <end position="18"/>
    </location>
</feature>